<dbReference type="InterPro" id="IPR036641">
    <property type="entry name" value="HPT_dom_sf"/>
</dbReference>
<evidence type="ECO:0000313" key="3">
    <source>
        <dbReference type="EMBL" id="MFH6768705.1"/>
    </source>
</evidence>
<proteinExistence type="predicted"/>
<evidence type="ECO:0000259" key="2">
    <source>
        <dbReference type="PROSITE" id="PS50894"/>
    </source>
</evidence>
<keyword evidence="1" id="KW-0597">Phosphoprotein</keyword>
<dbReference type="RefSeq" id="WP_395437955.1">
    <property type="nucleotide sequence ID" value="NZ_JBAWKC010000002.1"/>
</dbReference>
<evidence type="ECO:0000256" key="1">
    <source>
        <dbReference type="PROSITE-ProRule" id="PRU00110"/>
    </source>
</evidence>
<organism evidence="3 4">
    <name type="scientific">Gaetbulibacter aquiaggeris</name>
    <dbReference type="NCBI Taxonomy" id="1735373"/>
    <lineage>
        <taxon>Bacteria</taxon>
        <taxon>Pseudomonadati</taxon>
        <taxon>Bacteroidota</taxon>
        <taxon>Flavobacteriia</taxon>
        <taxon>Flavobacteriales</taxon>
        <taxon>Flavobacteriaceae</taxon>
        <taxon>Gaetbulibacter</taxon>
    </lineage>
</organism>
<keyword evidence="4" id="KW-1185">Reference proteome</keyword>
<dbReference type="InterPro" id="IPR008207">
    <property type="entry name" value="Sig_transdc_His_kin_Hpt_dom"/>
</dbReference>
<dbReference type="Gene3D" id="1.20.120.160">
    <property type="entry name" value="HPT domain"/>
    <property type="match status" value="1"/>
</dbReference>
<accession>A0ABW7MQ30</accession>
<sequence>MDTKWTDSTIIDLQNVINISREDPERVLKYLTQFKELIPERMAHLKESLLKGDRRMMRQILHKMSPQLQFFGIKNITTPIQRMEFEYQTMPVMELEQLVNNIIAKLDAAVNEVSKIINSNFE</sequence>
<feature type="domain" description="HPt" evidence="2">
    <location>
        <begin position="23"/>
        <end position="120"/>
    </location>
</feature>
<evidence type="ECO:0000313" key="4">
    <source>
        <dbReference type="Proteomes" id="UP001610104"/>
    </source>
</evidence>
<feature type="modified residue" description="Phosphohistidine" evidence="1">
    <location>
        <position position="62"/>
    </location>
</feature>
<dbReference type="SUPFAM" id="SSF47226">
    <property type="entry name" value="Histidine-containing phosphotransfer domain, HPT domain"/>
    <property type="match status" value="1"/>
</dbReference>
<gene>
    <name evidence="3" type="ORF">V8G56_08160</name>
</gene>
<comment type="caution">
    <text evidence="3">The sequence shown here is derived from an EMBL/GenBank/DDBJ whole genome shotgun (WGS) entry which is preliminary data.</text>
</comment>
<dbReference type="PROSITE" id="PS50894">
    <property type="entry name" value="HPT"/>
    <property type="match status" value="1"/>
</dbReference>
<dbReference type="Proteomes" id="UP001610104">
    <property type="component" value="Unassembled WGS sequence"/>
</dbReference>
<name>A0ABW7MQ30_9FLAO</name>
<dbReference type="EMBL" id="JBAWKC010000002">
    <property type="protein sequence ID" value="MFH6768705.1"/>
    <property type="molecule type" value="Genomic_DNA"/>
</dbReference>
<protein>
    <recommendedName>
        <fullName evidence="2">HPt domain-containing protein</fullName>
    </recommendedName>
</protein>
<reference evidence="3 4" key="1">
    <citation type="submission" date="2024-02" db="EMBL/GenBank/DDBJ databases">
        <title>A Gaetbulibacter species isolated from tidal flats and genomic insights of their niches.</title>
        <authorList>
            <person name="Ye Y."/>
        </authorList>
    </citation>
    <scope>NUCLEOTIDE SEQUENCE [LARGE SCALE GENOMIC DNA]</scope>
    <source>
        <strain evidence="3 4">KEM-8</strain>
    </source>
</reference>